<dbReference type="AlphaFoldDB" id="A0A5B7JGN7"/>
<keyword evidence="2" id="KW-1185">Reference proteome</keyword>
<evidence type="ECO:0000313" key="2">
    <source>
        <dbReference type="Proteomes" id="UP000324222"/>
    </source>
</evidence>
<dbReference type="EMBL" id="VSRR010090198">
    <property type="protein sequence ID" value="MPC92128.1"/>
    <property type="molecule type" value="Genomic_DNA"/>
</dbReference>
<organism evidence="1 2">
    <name type="scientific">Portunus trituberculatus</name>
    <name type="common">Swimming crab</name>
    <name type="synonym">Neptunus trituberculatus</name>
    <dbReference type="NCBI Taxonomy" id="210409"/>
    <lineage>
        <taxon>Eukaryota</taxon>
        <taxon>Metazoa</taxon>
        <taxon>Ecdysozoa</taxon>
        <taxon>Arthropoda</taxon>
        <taxon>Crustacea</taxon>
        <taxon>Multicrustacea</taxon>
        <taxon>Malacostraca</taxon>
        <taxon>Eumalacostraca</taxon>
        <taxon>Eucarida</taxon>
        <taxon>Decapoda</taxon>
        <taxon>Pleocyemata</taxon>
        <taxon>Brachyura</taxon>
        <taxon>Eubrachyura</taxon>
        <taxon>Portunoidea</taxon>
        <taxon>Portunidae</taxon>
        <taxon>Portuninae</taxon>
        <taxon>Portunus</taxon>
    </lineage>
</organism>
<name>A0A5B7JGN7_PORTR</name>
<protein>
    <submittedName>
        <fullName evidence="1">Uncharacterized protein</fullName>
    </submittedName>
</protein>
<accession>A0A5B7JGN7</accession>
<proteinExistence type="predicted"/>
<comment type="caution">
    <text evidence="1">The sequence shown here is derived from an EMBL/GenBank/DDBJ whole genome shotgun (WGS) entry which is preliminary data.</text>
</comment>
<gene>
    <name evidence="1" type="ORF">E2C01_087200</name>
</gene>
<dbReference type="Proteomes" id="UP000324222">
    <property type="component" value="Unassembled WGS sequence"/>
</dbReference>
<sequence length="69" mass="8046">MLCRAAQLARRSYRRRFSLLYACTHNTLSLPDTWRQMRQQTGSGQLAHRYSLLKHTEVGEAALGSFTFW</sequence>
<reference evidence="1 2" key="1">
    <citation type="submission" date="2019-05" db="EMBL/GenBank/DDBJ databases">
        <title>Another draft genome of Portunus trituberculatus and its Hox gene families provides insights of decapod evolution.</title>
        <authorList>
            <person name="Jeong J.-H."/>
            <person name="Song I."/>
            <person name="Kim S."/>
            <person name="Choi T."/>
            <person name="Kim D."/>
            <person name="Ryu S."/>
            <person name="Kim W."/>
        </authorList>
    </citation>
    <scope>NUCLEOTIDE SEQUENCE [LARGE SCALE GENOMIC DNA]</scope>
    <source>
        <tissue evidence="1">Muscle</tissue>
    </source>
</reference>
<evidence type="ECO:0000313" key="1">
    <source>
        <dbReference type="EMBL" id="MPC92128.1"/>
    </source>
</evidence>